<name>A0A6C0EFE0_9ZZZZ</name>
<accession>A0A6C0EFE0</accession>
<dbReference type="EMBL" id="MN738843">
    <property type="protein sequence ID" value="QHT27864.1"/>
    <property type="molecule type" value="Genomic_DNA"/>
</dbReference>
<dbReference type="InterPro" id="IPR029033">
    <property type="entry name" value="His_PPase_superfam"/>
</dbReference>
<reference evidence="1" key="1">
    <citation type="journal article" date="2020" name="Nature">
        <title>Giant virus diversity and host interactions through global metagenomics.</title>
        <authorList>
            <person name="Schulz F."/>
            <person name="Roux S."/>
            <person name="Paez-Espino D."/>
            <person name="Jungbluth S."/>
            <person name="Walsh D.A."/>
            <person name="Denef V.J."/>
            <person name="McMahon K.D."/>
            <person name="Konstantinidis K.T."/>
            <person name="Eloe-Fadrosh E.A."/>
            <person name="Kyrpides N.C."/>
            <person name="Woyke T."/>
        </authorList>
    </citation>
    <scope>NUCLEOTIDE SEQUENCE</scope>
    <source>
        <strain evidence="1">GVMAG-M-3300000115-19</strain>
    </source>
</reference>
<dbReference type="SUPFAM" id="SSF53254">
    <property type="entry name" value="Phosphoglycerate mutase-like"/>
    <property type="match status" value="1"/>
</dbReference>
<proteinExistence type="predicted"/>
<dbReference type="AlphaFoldDB" id="A0A6C0EFE0"/>
<dbReference type="Gene3D" id="3.40.50.1240">
    <property type="entry name" value="Phosphoglycerate mutase-like"/>
    <property type="match status" value="1"/>
</dbReference>
<evidence type="ECO:0000313" key="1">
    <source>
        <dbReference type="EMBL" id="QHT27864.1"/>
    </source>
</evidence>
<protein>
    <recommendedName>
        <fullName evidence="2">Histidine phosphatase superfamily (Branch 1)</fullName>
    </recommendedName>
</protein>
<sequence length="333" mass="39972">MNLEIFWMRHAVSCNNIKHMIEKITMFYKIKDPSILLESILTIIEMRTYLPKKMKDCRIIFCSEMKRTIQTAIFNFPEHFINGKIKIIKGINEYSSAFDIGRGNVPQKVGHLKKELKYSIIFLYNFIKEGKNKKYKNYTLYKYLDNCKNIENTLDKLINKLYSDINHKKFDNLIELREEEKNIVNCLNNYLKPKKISKIVIVSHSNFLAKNILKKHDDFLHLIRTKEKKLYNNQILYKKYIETNDKEKITEKIYPYGFVYKNNYITGFYNYNMLHKYGYKTLTNKKLLNKKKHKNISLKILDNNNKKLCSNTKIKTNRIKTKTKKTKKRNLIK</sequence>
<evidence type="ECO:0008006" key="2">
    <source>
        <dbReference type="Google" id="ProtNLM"/>
    </source>
</evidence>
<organism evidence="1">
    <name type="scientific">viral metagenome</name>
    <dbReference type="NCBI Taxonomy" id="1070528"/>
    <lineage>
        <taxon>unclassified sequences</taxon>
        <taxon>metagenomes</taxon>
        <taxon>organismal metagenomes</taxon>
    </lineage>
</organism>